<accession>A0ABN7QF69</accession>
<keyword evidence="2" id="KW-1185">Reference proteome</keyword>
<evidence type="ECO:0000313" key="1">
    <source>
        <dbReference type="EMBL" id="CAG2159972.1"/>
    </source>
</evidence>
<reference evidence="1 2" key="1">
    <citation type="submission" date="2021-03" db="EMBL/GenBank/DDBJ databases">
        <authorList>
            <person name="Peeters C."/>
        </authorList>
    </citation>
    <scope>NUCLEOTIDE SEQUENCE [LARGE SCALE GENOMIC DNA]</scope>
    <source>
        <strain evidence="1 2">LMG 26411</strain>
    </source>
</reference>
<comment type="caution">
    <text evidence="1">The sequence shown here is derived from an EMBL/GenBank/DDBJ whole genome shotgun (WGS) entry which is preliminary data.</text>
</comment>
<protein>
    <submittedName>
        <fullName evidence="1">Uncharacterized protein</fullName>
    </submittedName>
</protein>
<gene>
    <name evidence="1" type="ORF">LMG26411_07124</name>
</gene>
<dbReference type="Proteomes" id="UP000672657">
    <property type="component" value="Unassembled WGS sequence"/>
</dbReference>
<name>A0ABN7QF69_9BURK</name>
<dbReference type="RefSeq" id="WP_211957896.1">
    <property type="nucleotide sequence ID" value="NZ_CAJPVI010000069.1"/>
</dbReference>
<dbReference type="EMBL" id="CAJPVI010000069">
    <property type="protein sequence ID" value="CAG2159972.1"/>
    <property type="molecule type" value="Genomic_DNA"/>
</dbReference>
<sequence>MAKKTPELQVPDLKSMTHEQKDALIIELIATVNALLKRMQSFTGVYQTGR</sequence>
<organism evidence="1 2">
    <name type="scientific">Cupriavidus numazuensis</name>
    <dbReference type="NCBI Taxonomy" id="221992"/>
    <lineage>
        <taxon>Bacteria</taxon>
        <taxon>Pseudomonadati</taxon>
        <taxon>Pseudomonadota</taxon>
        <taxon>Betaproteobacteria</taxon>
        <taxon>Burkholderiales</taxon>
        <taxon>Burkholderiaceae</taxon>
        <taxon>Cupriavidus</taxon>
    </lineage>
</organism>
<proteinExistence type="predicted"/>
<evidence type="ECO:0000313" key="2">
    <source>
        <dbReference type="Proteomes" id="UP000672657"/>
    </source>
</evidence>